<keyword evidence="6 9" id="KW-1133">Transmembrane helix</keyword>
<evidence type="ECO:0000256" key="4">
    <source>
        <dbReference type="ARBA" id="ARBA00022723"/>
    </source>
</evidence>
<feature type="transmembrane region" description="Helical" evidence="9">
    <location>
        <begin position="322"/>
        <end position="340"/>
    </location>
</feature>
<evidence type="ECO:0000256" key="8">
    <source>
        <dbReference type="ARBA" id="ARBA00023136"/>
    </source>
</evidence>
<accession>A0A364JSB3</accession>
<dbReference type="Gene3D" id="2.60.40.1220">
    <property type="match status" value="1"/>
</dbReference>
<dbReference type="InterPro" id="IPR014755">
    <property type="entry name" value="Cu-Rt/internalin_Ig-like"/>
</dbReference>
<dbReference type="Proteomes" id="UP000249453">
    <property type="component" value="Unassembled WGS sequence"/>
</dbReference>
<sequence>MTPAFPLRLHRCIRLLALAILATLIHAGAAWAHASLNASQPADGAVVEAAPQSYSLTFSEPVSPLSLQLVQPDGSAVQLDRFAVKGNSVEIEAPPNLGRGTHVLTWRAVSADGHPVGGSVVFSIGEASAQAPVVEEEIDWTVRGWLGTSKVALYVGLFIGIGGVFARRILMPDADAADRVIIIALAVGAMGAIVSLGFQGLDALGAQAGRLAEPVIWMTGFGTSYGPTIVTALIAFLLAGGALALNGFAAKLAALAAWLLAGIALALSGHASAASPQWLMRPAVFLHVVAIAIWIGALAPLGLALRHTRPGALEALRRFSRAIPLIVAALILAGIVLAVVQLQQPAALLDTAYGQVFLVKLALLVGLFLLAAANRWFLTAQTEAGDTSATRRLVRSIATETLVVLLIFGVAAAWRFTPPPRALAAAAAAPAATHIHTAQVMADLAVTPGRAGPVSVSAMIMTGEFGPLDAKEVTFVFSNPDAGIEPFRRKAEKHGDGTWRVDGITLPLPGAWTVRVDVLISDFEMAKLEGRIVIRP</sequence>
<dbReference type="AlphaFoldDB" id="A0A364JSB3"/>
<evidence type="ECO:0000259" key="11">
    <source>
        <dbReference type="Pfam" id="PF04234"/>
    </source>
</evidence>
<feature type="transmembrane region" description="Helical" evidence="9">
    <location>
        <begin position="182"/>
        <end position="204"/>
    </location>
</feature>
<feature type="transmembrane region" description="Helical" evidence="9">
    <location>
        <begin position="151"/>
        <end position="170"/>
    </location>
</feature>
<comment type="caution">
    <text evidence="13">The sequence shown here is derived from an EMBL/GenBank/DDBJ whole genome shotgun (WGS) entry which is preliminary data.</text>
</comment>
<dbReference type="GO" id="GO:0006825">
    <property type="term" value="P:copper ion transport"/>
    <property type="evidence" value="ECO:0007669"/>
    <property type="project" value="InterPro"/>
</dbReference>
<feature type="signal peptide" evidence="10">
    <location>
        <begin position="1"/>
        <end position="32"/>
    </location>
</feature>
<evidence type="ECO:0000256" key="1">
    <source>
        <dbReference type="ARBA" id="ARBA00004651"/>
    </source>
</evidence>
<evidence type="ECO:0000256" key="9">
    <source>
        <dbReference type="SAM" id="Phobius"/>
    </source>
</evidence>
<feature type="domain" description="Copper resistance protein D" evidence="12">
    <location>
        <begin position="314"/>
        <end position="414"/>
    </location>
</feature>
<comment type="subcellular location">
    <subcellularLocation>
        <location evidence="1">Cell membrane</location>
        <topology evidence="1">Multi-pass membrane protein</topology>
    </subcellularLocation>
</comment>
<reference evidence="13 14" key="1">
    <citation type="submission" date="2018-06" db="EMBL/GenBank/DDBJ databases">
        <title>Genomic Encyclopedia of Type Strains, Phase IV (KMG-IV): sequencing the most valuable type-strain genomes for metagenomic binning, comparative biology and taxonomic classification.</title>
        <authorList>
            <person name="Goeker M."/>
        </authorList>
    </citation>
    <scope>NUCLEOTIDE SEQUENCE [LARGE SCALE GENOMIC DNA]</scope>
    <source>
        <strain evidence="13 14">DSM 26720</strain>
    </source>
</reference>
<dbReference type="GO" id="GO:0005886">
    <property type="term" value="C:plasma membrane"/>
    <property type="evidence" value="ECO:0007669"/>
    <property type="project" value="UniProtKB-SubCell"/>
</dbReference>
<dbReference type="InterPro" id="IPR008457">
    <property type="entry name" value="Cu-R_CopD_dom"/>
</dbReference>
<feature type="transmembrane region" description="Helical" evidence="9">
    <location>
        <begin position="352"/>
        <end position="372"/>
    </location>
</feature>
<feature type="chain" id="PRO_5016751458" evidence="10">
    <location>
        <begin position="33"/>
        <end position="536"/>
    </location>
</feature>
<keyword evidence="2" id="KW-1003">Cell membrane</keyword>
<feature type="transmembrane region" description="Helical" evidence="9">
    <location>
        <begin position="224"/>
        <end position="245"/>
    </location>
</feature>
<dbReference type="GO" id="GO:0005507">
    <property type="term" value="F:copper ion binding"/>
    <property type="evidence" value="ECO:0007669"/>
    <property type="project" value="InterPro"/>
</dbReference>
<organism evidence="13 14">
    <name type="scientific">Falsochrobactrum ovis</name>
    <dbReference type="NCBI Taxonomy" id="1293442"/>
    <lineage>
        <taxon>Bacteria</taxon>
        <taxon>Pseudomonadati</taxon>
        <taxon>Pseudomonadota</taxon>
        <taxon>Alphaproteobacteria</taxon>
        <taxon>Hyphomicrobiales</taxon>
        <taxon>Brucellaceae</taxon>
        <taxon>Falsochrobactrum</taxon>
    </lineage>
</organism>
<gene>
    <name evidence="13" type="ORF">C7374_1175</name>
</gene>
<keyword evidence="3 9" id="KW-0812">Transmembrane</keyword>
<keyword evidence="8 9" id="KW-0472">Membrane</keyword>
<feature type="transmembrane region" description="Helical" evidence="9">
    <location>
        <begin position="252"/>
        <end position="271"/>
    </location>
</feature>
<evidence type="ECO:0000256" key="10">
    <source>
        <dbReference type="SAM" id="SignalP"/>
    </source>
</evidence>
<evidence type="ECO:0000259" key="12">
    <source>
        <dbReference type="Pfam" id="PF05425"/>
    </source>
</evidence>
<dbReference type="InterPro" id="IPR014756">
    <property type="entry name" value="Ig_E-set"/>
</dbReference>
<keyword evidence="14" id="KW-1185">Reference proteome</keyword>
<evidence type="ECO:0000256" key="7">
    <source>
        <dbReference type="ARBA" id="ARBA00023008"/>
    </source>
</evidence>
<dbReference type="InterPro" id="IPR032694">
    <property type="entry name" value="CopC/D"/>
</dbReference>
<dbReference type="Pfam" id="PF04234">
    <property type="entry name" value="CopC"/>
    <property type="match status" value="1"/>
</dbReference>
<dbReference type="SUPFAM" id="SSF81296">
    <property type="entry name" value="E set domains"/>
    <property type="match status" value="1"/>
</dbReference>
<feature type="transmembrane region" description="Helical" evidence="9">
    <location>
        <begin position="283"/>
        <end position="301"/>
    </location>
</feature>
<dbReference type="RefSeq" id="WP_111576218.1">
    <property type="nucleotide sequence ID" value="NZ_JBHEEY010000017.1"/>
</dbReference>
<feature type="domain" description="CopC" evidence="11">
    <location>
        <begin position="33"/>
        <end position="124"/>
    </location>
</feature>
<dbReference type="Pfam" id="PF05425">
    <property type="entry name" value="CopD"/>
    <property type="match status" value="1"/>
</dbReference>
<dbReference type="GO" id="GO:0046688">
    <property type="term" value="P:response to copper ion"/>
    <property type="evidence" value="ECO:0007669"/>
    <property type="project" value="InterPro"/>
</dbReference>
<evidence type="ECO:0000313" key="14">
    <source>
        <dbReference type="Proteomes" id="UP000249453"/>
    </source>
</evidence>
<evidence type="ECO:0000256" key="2">
    <source>
        <dbReference type="ARBA" id="ARBA00022475"/>
    </source>
</evidence>
<dbReference type="PANTHER" id="PTHR34820">
    <property type="entry name" value="INNER MEMBRANE PROTEIN YEBZ"/>
    <property type="match status" value="1"/>
</dbReference>
<evidence type="ECO:0000313" key="13">
    <source>
        <dbReference type="EMBL" id="RAK25930.1"/>
    </source>
</evidence>
<evidence type="ECO:0000256" key="5">
    <source>
        <dbReference type="ARBA" id="ARBA00022729"/>
    </source>
</evidence>
<name>A0A364JSB3_9HYPH</name>
<evidence type="ECO:0000256" key="3">
    <source>
        <dbReference type="ARBA" id="ARBA00022692"/>
    </source>
</evidence>
<evidence type="ECO:0000256" key="6">
    <source>
        <dbReference type="ARBA" id="ARBA00022989"/>
    </source>
</evidence>
<dbReference type="PANTHER" id="PTHR34820:SF4">
    <property type="entry name" value="INNER MEMBRANE PROTEIN YEBZ"/>
    <property type="match status" value="1"/>
</dbReference>
<keyword evidence="7" id="KW-0186">Copper</keyword>
<keyword evidence="5 10" id="KW-0732">Signal</keyword>
<dbReference type="OrthoDB" id="8374223at2"/>
<protein>
    <submittedName>
        <fullName evidence="13">Copper transport protein</fullName>
    </submittedName>
</protein>
<dbReference type="GO" id="GO:0042597">
    <property type="term" value="C:periplasmic space"/>
    <property type="evidence" value="ECO:0007669"/>
    <property type="project" value="InterPro"/>
</dbReference>
<feature type="transmembrane region" description="Helical" evidence="9">
    <location>
        <begin position="393"/>
        <end position="414"/>
    </location>
</feature>
<keyword evidence="4" id="KW-0479">Metal-binding</keyword>
<dbReference type="InterPro" id="IPR007348">
    <property type="entry name" value="CopC_dom"/>
</dbReference>
<proteinExistence type="predicted"/>
<dbReference type="EMBL" id="QLMK01000017">
    <property type="protein sequence ID" value="RAK25930.1"/>
    <property type="molecule type" value="Genomic_DNA"/>
</dbReference>